<feature type="compositionally biased region" description="Basic and acidic residues" evidence="1">
    <location>
        <begin position="1"/>
        <end position="12"/>
    </location>
</feature>
<gene>
    <name evidence="2" type="ORF">LCGC14_2524510</name>
</gene>
<feature type="region of interest" description="Disordered" evidence="1">
    <location>
        <begin position="1"/>
        <end position="22"/>
    </location>
</feature>
<comment type="caution">
    <text evidence="2">The sequence shown here is derived from an EMBL/GenBank/DDBJ whole genome shotgun (WGS) entry which is preliminary data.</text>
</comment>
<dbReference type="EMBL" id="LAZR01040809">
    <property type="protein sequence ID" value="KKL13561.1"/>
    <property type="molecule type" value="Genomic_DNA"/>
</dbReference>
<protein>
    <submittedName>
        <fullName evidence="2">Uncharacterized protein</fullName>
    </submittedName>
</protein>
<proteinExistence type="predicted"/>
<organism evidence="2">
    <name type="scientific">marine sediment metagenome</name>
    <dbReference type="NCBI Taxonomy" id="412755"/>
    <lineage>
        <taxon>unclassified sequences</taxon>
        <taxon>metagenomes</taxon>
        <taxon>ecological metagenomes</taxon>
    </lineage>
</organism>
<reference evidence="2" key="1">
    <citation type="journal article" date="2015" name="Nature">
        <title>Complex archaea that bridge the gap between prokaryotes and eukaryotes.</title>
        <authorList>
            <person name="Spang A."/>
            <person name="Saw J.H."/>
            <person name="Jorgensen S.L."/>
            <person name="Zaremba-Niedzwiedzka K."/>
            <person name="Martijn J."/>
            <person name="Lind A.E."/>
            <person name="van Eijk R."/>
            <person name="Schleper C."/>
            <person name="Guy L."/>
            <person name="Ettema T.J."/>
        </authorList>
    </citation>
    <scope>NUCLEOTIDE SEQUENCE</scope>
</reference>
<evidence type="ECO:0000256" key="1">
    <source>
        <dbReference type="SAM" id="MobiDB-lite"/>
    </source>
</evidence>
<name>A0A0F9D6X9_9ZZZZ</name>
<sequence length="68" mass="7797">SPGPIEKGEKMSGRPPKHPRPRREQLEELKRMMEGEPSHRYHPGQLENFRLRKAIILSISAIVEALDA</sequence>
<feature type="non-terminal residue" evidence="2">
    <location>
        <position position="1"/>
    </location>
</feature>
<accession>A0A0F9D6X9</accession>
<evidence type="ECO:0000313" key="2">
    <source>
        <dbReference type="EMBL" id="KKL13561.1"/>
    </source>
</evidence>
<dbReference type="AlphaFoldDB" id="A0A0F9D6X9"/>